<name>A0A8J5I403_9STRA</name>
<protein>
    <recommendedName>
        <fullName evidence="4">DDE Tnp4 domain-containing protein</fullName>
    </recommendedName>
</protein>
<proteinExistence type="predicted"/>
<dbReference type="Proteomes" id="UP000709295">
    <property type="component" value="Unassembled WGS sequence"/>
</dbReference>
<reference evidence="2" key="1">
    <citation type="submission" date="2021-01" db="EMBL/GenBank/DDBJ databases">
        <title>Phytophthora aleatoria, a newly-described species from Pinus radiata is distinct from Phytophthora cactorum isolates based on comparative genomics.</title>
        <authorList>
            <person name="Mcdougal R."/>
            <person name="Panda P."/>
            <person name="Williams N."/>
            <person name="Studholme D.J."/>
        </authorList>
    </citation>
    <scope>NUCLEOTIDE SEQUENCE</scope>
    <source>
        <strain evidence="2">NZFS 4037</strain>
    </source>
</reference>
<feature type="signal peptide" evidence="1">
    <location>
        <begin position="1"/>
        <end position="30"/>
    </location>
</feature>
<feature type="chain" id="PRO_5035326478" description="DDE Tnp4 domain-containing protein" evidence="1">
    <location>
        <begin position="31"/>
        <end position="139"/>
    </location>
</feature>
<accession>A0A8J5I403</accession>
<dbReference type="PANTHER" id="PTHR48471">
    <property type="entry name" value="DDE TNP4 DOMAIN-CONTAINING PROTEIN"/>
    <property type="match status" value="1"/>
</dbReference>
<evidence type="ECO:0000313" key="3">
    <source>
        <dbReference type="Proteomes" id="UP000709295"/>
    </source>
</evidence>
<sequence length="139" mass="15599">MATRTAWTPPPKLRFLHAVLGCVLHFYTAAVELKTLCEIFGVPPSTMSTILARVEVALEAALNGLPDAAIRYPTKEIQLEWVATVRARELLVEGVCGFVDGKNYRVQEPSDIDLQNAHYNGMCFIYDIFLRQLTFPHCC</sequence>
<dbReference type="EMBL" id="JAENGY010003084">
    <property type="protein sequence ID" value="KAG6942492.1"/>
    <property type="molecule type" value="Genomic_DNA"/>
</dbReference>
<evidence type="ECO:0000256" key="1">
    <source>
        <dbReference type="SAM" id="SignalP"/>
    </source>
</evidence>
<comment type="caution">
    <text evidence="2">The sequence shown here is derived from an EMBL/GenBank/DDBJ whole genome shotgun (WGS) entry which is preliminary data.</text>
</comment>
<dbReference type="AlphaFoldDB" id="A0A8J5I403"/>
<keyword evidence="3" id="KW-1185">Reference proteome</keyword>
<evidence type="ECO:0008006" key="4">
    <source>
        <dbReference type="Google" id="ProtNLM"/>
    </source>
</evidence>
<dbReference type="PANTHER" id="PTHR48471:SF1">
    <property type="entry name" value="DDE TNP4 DOMAIN-CONTAINING PROTEIN"/>
    <property type="match status" value="1"/>
</dbReference>
<keyword evidence="1" id="KW-0732">Signal</keyword>
<organism evidence="2 3">
    <name type="scientific">Phytophthora aleatoria</name>
    <dbReference type="NCBI Taxonomy" id="2496075"/>
    <lineage>
        <taxon>Eukaryota</taxon>
        <taxon>Sar</taxon>
        <taxon>Stramenopiles</taxon>
        <taxon>Oomycota</taxon>
        <taxon>Peronosporomycetes</taxon>
        <taxon>Peronosporales</taxon>
        <taxon>Peronosporaceae</taxon>
        <taxon>Phytophthora</taxon>
    </lineage>
</organism>
<evidence type="ECO:0000313" key="2">
    <source>
        <dbReference type="EMBL" id="KAG6942492.1"/>
    </source>
</evidence>
<gene>
    <name evidence="2" type="ORF">JG688_00018092</name>
</gene>